<feature type="transmembrane region" description="Helical" evidence="9">
    <location>
        <begin position="133"/>
        <end position="157"/>
    </location>
</feature>
<evidence type="ECO:0000256" key="2">
    <source>
        <dbReference type="ARBA" id="ARBA00009137"/>
    </source>
</evidence>
<proteinExistence type="inferred from homology"/>
<keyword evidence="11" id="KW-1185">Reference proteome</keyword>
<dbReference type="OrthoDB" id="7818483at2"/>
<keyword evidence="7" id="KW-0406">Ion transport</keyword>
<gene>
    <name evidence="10" type="ORF">DRV84_07305</name>
</gene>
<dbReference type="PANTHER" id="PTHR32024">
    <property type="entry name" value="TRK SYSTEM POTASSIUM UPTAKE PROTEIN TRKG-RELATED"/>
    <property type="match status" value="1"/>
</dbReference>
<evidence type="ECO:0000313" key="11">
    <source>
        <dbReference type="Proteomes" id="UP000257131"/>
    </source>
</evidence>
<keyword evidence="6 9" id="KW-1133">Transmembrane helix</keyword>
<keyword evidence="5 9" id="KW-0812">Transmembrane</keyword>
<dbReference type="Proteomes" id="UP000257131">
    <property type="component" value="Unassembled WGS sequence"/>
</dbReference>
<dbReference type="InterPro" id="IPR003445">
    <property type="entry name" value="Cat_transpt"/>
</dbReference>
<sequence>MARLWQLPLVLLLAGVFCVSMVVPAAVALAAEEYATARAFFYAGLLGTLFVVLVAVARGGRPPERDSVRQLLALLVVFLALPAGLAVPFHEAVRTTSFLNAYVEMVSCLTTTGATLFEPERLSPALHLWRAQVAWLGGLLIWTAAAAILAPLSLGGFEVTASGEPGRADARQPASAIATPQMRLARAAGRLAPVYAVLTLVLWLLLMAFGEAPMAAAIHAMSTISTSGISEGEGVVGARAGLLPEIAVFAFLFLALSRLTFSSDTLATVRTGLRQDPEFRLGLVIVVAVPLVLFLRHWAGAYEVGQDDSLAEAARALWGASFTVASFLTTTGFVSADWQAAQLWSGLGTPGLVLMGLAILGGGVATTAGGVKLLRIYALYLHGLREMEKLVHPSSVGRAGGFSRRLRRQGAFIAFVFFMLFALSLMVASLVFAAFGSGFEEAMVLAVAGLTTTGPLVVWATEAPVALADLAGGARLAFAGTMVLGRFELLAIVALLSPALWRR</sequence>
<accession>A0A3D9BVW9</accession>
<comment type="subcellular location">
    <subcellularLocation>
        <location evidence="1">Cell membrane</location>
        <topology evidence="1">Multi-pass membrane protein</topology>
    </subcellularLocation>
</comment>
<feature type="transmembrane region" description="Helical" evidence="9">
    <location>
        <begin position="71"/>
        <end position="89"/>
    </location>
</feature>
<dbReference type="GO" id="GO:0030001">
    <property type="term" value="P:metal ion transport"/>
    <property type="evidence" value="ECO:0007669"/>
    <property type="project" value="UniProtKB-ARBA"/>
</dbReference>
<evidence type="ECO:0000256" key="8">
    <source>
        <dbReference type="ARBA" id="ARBA00023136"/>
    </source>
</evidence>
<dbReference type="EMBL" id="QOHR01000006">
    <property type="protein sequence ID" value="REC57649.1"/>
    <property type="molecule type" value="Genomic_DNA"/>
</dbReference>
<feature type="transmembrane region" description="Helical" evidence="9">
    <location>
        <begin position="352"/>
        <end position="374"/>
    </location>
</feature>
<evidence type="ECO:0000313" key="10">
    <source>
        <dbReference type="EMBL" id="REC57649.1"/>
    </source>
</evidence>
<keyword evidence="4" id="KW-1003">Cell membrane</keyword>
<evidence type="ECO:0000256" key="1">
    <source>
        <dbReference type="ARBA" id="ARBA00004651"/>
    </source>
</evidence>
<dbReference type="Pfam" id="PF02386">
    <property type="entry name" value="TrkH"/>
    <property type="match status" value="1"/>
</dbReference>
<feature type="transmembrane region" description="Helical" evidence="9">
    <location>
        <begin position="241"/>
        <end position="261"/>
    </location>
</feature>
<feature type="transmembrane region" description="Helical" evidence="9">
    <location>
        <begin position="476"/>
        <end position="501"/>
    </location>
</feature>
<dbReference type="AlphaFoldDB" id="A0A3D9BVW9"/>
<dbReference type="PANTHER" id="PTHR32024:SF2">
    <property type="entry name" value="TRK SYSTEM POTASSIUM UPTAKE PROTEIN TRKG-RELATED"/>
    <property type="match status" value="1"/>
</dbReference>
<dbReference type="GO" id="GO:0005886">
    <property type="term" value="C:plasma membrane"/>
    <property type="evidence" value="ECO:0007669"/>
    <property type="project" value="UniProtKB-SubCell"/>
</dbReference>
<feature type="transmembrane region" description="Helical" evidence="9">
    <location>
        <begin position="281"/>
        <end position="299"/>
    </location>
</feature>
<evidence type="ECO:0000256" key="4">
    <source>
        <dbReference type="ARBA" id="ARBA00022475"/>
    </source>
</evidence>
<reference evidence="10 11" key="1">
    <citation type="journal article" date="2017" name="Int. J. Syst. Evol. Microbiol.">
        <title>Rhodosalinus sediminis gen. nov., sp. nov., isolated from marine saltern.</title>
        <authorList>
            <person name="Guo L.Y."/>
            <person name="Ling S.K."/>
            <person name="Li C.M."/>
            <person name="Chen G.J."/>
            <person name="Du Z.J."/>
        </authorList>
    </citation>
    <scope>NUCLEOTIDE SEQUENCE [LARGE SCALE GENOMIC DNA]</scope>
    <source>
        <strain evidence="10 11">WDN1C137</strain>
    </source>
</reference>
<name>A0A3D9BVW9_9RHOB</name>
<keyword evidence="8 9" id="KW-0472">Membrane</keyword>
<feature type="transmembrane region" description="Helical" evidence="9">
    <location>
        <begin position="40"/>
        <end position="59"/>
    </location>
</feature>
<evidence type="ECO:0000256" key="9">
    <source>
        <dbReference type="SAM" id="Phobius"/>
    </source>
</evidence>
<organism evidence="10 11">
    <name type="scientific">Rhodosalinus sediminis</name>
    <dbReference type="NCBI Taxonomy" id="1940533"/>
    <lineage>
        <taxon>Bacteria</taxon>
        <taxon>Pseudomonadati</taxon>
        <taxon>Pseudomonadota</taxon>
        <taxon>Alphaproteobacteria</taxon>
        <taxon>Rhodobacterales</taxon>
        <taxon>Paracoccaceae</taxon>
        <taxon>Rhodosalinus</taxon>
    </lineage>
</organism>
<comment type="caution">
    <text evidence="10">The sequence shown here is derived from an EMBL/GenBank/DDBJ whole genome shotgun (WGS) entry which is preliminary data.</text>
</comment>
<evidence type="ECO:0000256" key="7">
    <source>
        <dbReference type="ARBA" id="ARBA00023065"/>
    </source>
</evidence>
<evidence type="ECO:0000256" key="3">
    <source>
        <dbReference type="ARBA" id="ARBA00022448"/>
    </source>
</evidence>
<dbReference type="GO" id="GO:0008324">
    <property type="term" value="F:monoatomic cation transmembrane transporter activity"/>
    <property type="evidence" value="ECO:0007669"/>
    <property type="project" value="InterPro"/>
</dbReference>
<feature type="transmembrane region" description="Helical" evidence="9">
    <location>
        <begin position="412"/>
        <end position="435"/>
    </location>
</feature>
<feature type="transmembrane region" description="Helical" evidence="9">
    <location>
        <begin position="192"/>
        <end position="221"/>
    </location>
</feature>
<protein>
    <submittedName>
        <fullName evidence="10">TrkH family potassium uptake protein</fullName>
    </submittedName>
</protein>
<evidence type="ECO:0000256" key="5">
    <source>
        <dbReference type="ARBA" id="ARBA00022692"/>
    </source>
</evidence>
<keyword evidence="3" id="KW-0813">Transport</keyword>
<dbReference type="RefSeq" id="WP_115979230.1">
    <property type="nucleotide sequence ID" value="NZ_QOHR01000006.1"/>
</dbReference>
<evidence type="ECO:0000256" key="6">
    <source>
        <dbReference type="ARBA" id="ARBA00022989"/>
    </source>
</evidence>
<comment type="similarity">
    <text evidence="2">Belongs to the TrkH potassium transport family.</text>
</comment>